<evidence type="ECO:0000256" key="12">
    <source>
        <dbReference type="ARBA" id="ARBA00023033"/>
    </source>
</evidence>
<evidence type="ECO:0000256" key="2">
    <source>
        <dbReference type="ARBA" id="ARBA00004174"/>
    </source>
</evidence>
<comment type="similarity">
    <text evidence="4 15">Belongs to the cytochrome P450 family.</text>
</comment>
<dbReference type="GO" id="GO:0005506">
    <property type="term" value="F:iron ion binding"/>
    <property type="evidence" value="ECO:0007669"/>
    <property type="project" value="InterPro"/>
</dbReference>
<evidence type="ECO:0000256" key="13">
    <source>
        <dbReference type="ARBA" id="ARBA00023136"/>
    </source>
</evidence>
<evidence type="ECO:0000256" key="15">
    <source>
        <dbReference type="RuleBase" id="RU000461"/>
    </source>
</evidence>
<evidence type="ECO:0000256" key="7">
    <source>
        <dbReference type="ARBA" id="ARBA00022723"/>
    </source>
</evidence>
<dbReference type="GO" id="GO:0006805">
    <property type="term" value="P:xenobiotic metabolic process"/>
    <property type="evidence" value="ECO:0007669"/>
    <property type="project" value="TreeGrafter"/>
</dbReference>
<dbReference type="PRINTS" id="PR00463">
    <property type="entry name" value="EP450I"/>
</dbReference>
<keyword evidence="18" id="KW-1185">Reference proteome</keyword>
<dbReference type="Proteomes" id="UP001474421">
    <property type="component" value="Unassembled WGS sequence"/>
</dbReference>
<evidence type="ECO:0000313" key="17">
    <source>
        <dbReference type="EMBL" id="KAK9409246.1"/>
    </source>
</evidence>
<dbReference type="PROSITE" id="PS00086">
    <property type="entry name" value="CYTOCHROME_P450"/>
    <property type="match status" value="1"/>
</dbReference>
<dbReference type="GO" id="GO:0019373">
    <property type="term" value="P:epoxygenase P450 pathway"/>
    <property type="evidence" value="ECO:0007669"/>
    <property type="project" value="TreeGrafter"/>
</dbReference>
<evidence type="ECO:0000256" key="3">
    <source>
        <dbReference type="ARBA" id="ARBA00004406"/>
    </source>
</evidence>
<dbReference type="FunFam" id="1.10.630.10:FF:000238">
    <property type="entry name" value="Cytochrome P450 2A6"/>
    <property type="match status" value="1"/>
</dbReference>
<evidence type="ECO:0000256" key="14">
    <source>
        <dbReference type="PIRSR" id="PIRSR602401-1"/>
    </source>
</evidence>
<comment type="caution">
    <text evidence="17">The sequence shown here is derived from an EMBL/GenBank/DDBJ whole genome shotgun (WGS) entry which is preliminary data.</text>
</comment>
<dbReference type="Pfam" id="PF00067">
    <property type="entry name" value="p450"/>
    <property type="match status" value="1"/>
</dbReference>
<evidence type="ECO:0000256" key="8">
    <source>
        <dbReference type="ARBA" id="ARBA00022824"/>
    </source>
</evidence>
<feature type="binding site" description="axial binding residue" evidence="14">
    <location>
        <position position="437"/>
    </location>
    <ligand>
        <name>heme</name>
        <dbReference type="ChEBI" id="CHEBI:30413"/>
    </ligand>
    <ligandPart>
        <name>Fe</name>
        <dbReference type="ChEBI" id="CHEBI:18248"/>
    </ligandPart>
</feature>
<dbReference type="InterPro" id="IPR001128">
    <property type="entry name" value="Cyt_P450"/>
</dbReference>
<name>A0AAW1C3V0_CROAD</name>
<gene>
    <name evidence="17" type="ORF">NXF25_000421</name>
</gene>
<accession>A0AAW1C3V0</accession>
<dbReference type="InterPro" id="IPR017972">
    <property type="entry name" value="Cyt_P450_CS"/>
</dbReference>
<dbReference type="EC" id="1.14.14.1" evidence="5"/>
<keyword evidence="10 15" id="KW-0560">Oxidoreductase</keyword>
<keyword evidence="11 14" id="KW-0408">Iron</keyword>
<comment type="cofactor">
    <cofactor evidence="1 14">
        <name>heme</name>
        <dbReference type="ChEBI" id="CHEBI:30413"/>
    </cofactor>
</comment>
<keyword evidence="12 15" id="KW-0503">Monooxygenase</keyword>
<keyword evidence="8" id="KW-0256">Endoplasmic reticulum</keyword>
<reference evidence="17 18" key="1">
    <citation type="journal article" date="2024" name="Proc. Natl. Acad. Sci. U.S.A.">
        <title>The genetic regulatory architecture and epigenomic basis for age-related changes in rattlesnake venom.</title>
        <authorList>
            <person name="Hogan M.P."/>
            <person name="Holding M.L."/>
            <person name="Nystrom G.S."/>
            <person name="Colston T.J."/>
            <person name="Bartlett D.A."/>
            <person name="Mason A.J."/>
            <person name="Ellsworth S.A."/>
            <person name="Rautsaw R.M."/>
            <person name="Lawrence K.C."/>
            <person name="Strickland J.L."/>
            <person name="He B."/>
            <person name="Fraser P."/>
            <person name="Margres M.J."/>
            <person name="Gilbert D.M."/>
            <person name="Gibbs H.L."/>
            <person name="Parkinson C.L."/>
            <person name="Rokyta D.R."/>
        </authorList>
    </citation>
    <scope>NUCLEOTIDE SEQUENCE [LARGE SCALE GENOMIC DNA]</scope>
    <source>
        <strain evidence="17">DRR0105</strain>
    </source>
</reference>
<feature type="transmembrane region" description="Helical" evidence="16">
    <location>
        <begin position="6"/>
        <end position="23"/>
    </location>
</feature>
<dbReference type="EMBL" id="JAOTOJ010000001">
    <property type="protein sequence ID" value="KAK9409246.1"/>
    <property type="molecule type" value="Genomic_DNA"/>
</dbReference>
<dbReference type="PANTHER" id="PTHR24300:SF356">
    <property type="entry name" value="CYTOCHROME P450 2E1"/>
    <property type="match status" value="1"/>
</dbReference>
<dbReference type="GO" id="GO:0016712">
    <property type="term" value="F:oxidoreductase activity, acting on paired donors, with incorporation or reduction of molecular oxygen, reduced flavin or flavoprotein as one donor, and incorporation of one atom of oxygen"/>
    <property type="evidence" value="ECO:0007669"/>
    <property type="project" value="UniProtKB-EC"/>
</dbReference>
<dbReference type="GO" id="GO:0020037">
    <property type="term" value="F:heme binding"/>
    <property type="evidence" value="ECO:0007669"/>
    <property type="project" value="InterPro"/>
</dbReference>
<dbReference type="GO" id="GO:0005789">
    <property type="term" value="C:endoplasmic reticulum membrane"/>
    <property type="evidence" value="ECO:0007669"/>
    <property type="project" value="UniProtKB-SubCell"/>
</dbReference>
<sequence length="492" mass="55570">MEPFGLTNIVLLFVTCLLFMSIWRKTSQRRRMPPGPFPLPLIGNFLQLDTKNFPRSLEKLSQKYGPVFTIYLGSTPAVVLYGHNVVMEALVAQGDEFGGRGASPILMKTANGTGIGFSNGETWKQLRHFAETTLEMLGMGQNIEKKIQKEAGFLVERLKSTNGRTFDPTSFLSQTTTNILCSVTFGKRFNYEDKDFLRFLQLLDENAHLQSCTMTKLYNIFPTILDYLPGSHQKIFKNTEELKQFVSRQVKMHQETLQPKHSGDFIDAFLIKMEKERQNSHSAFDLPNLVRSTLDFFTAGAQSTSLVLKYGLLVLMKYPKVHEKILQEIDSVIGRAQTPCMADLDKMPYTDAVIHEIHRCLALVPLNVPRAVIKDTSFRQYFIPKGTTIFPALKSSLYDSREFPNPQQFDVGHFLDKKGALRKSEFFIPFSTGKRVCLGKKLADIVIFVVLTTILQHFTLKPLGGPDDLDTSPTAGFLTVAPKSYQLSVTPR</sequence>
<keyword evidence="16" id="KW-0812">Transmembrane</keyword>
<keyword evidence="16" id="KW-1133">Transmembrane helix</keyword>
<protein>
    <recommendedName>
        <fullName evidence="5">unspecific monooxygenase</fullName>
        <ecNumber evidence="5">1.14.14.1</ecNumber>
    </recommendedName>
</protein>
<evidence type="ECO:0000256" key="10">
    <source>
        <dbReference type="ARBA" id="ARBA00023002"/>
    </source>
</evidence>
<evidence type="ECO:0000256" key="5">
    <source>
        <dbReference type="ARBA" id="ARBA00012109"/>
    </source>
</evidence>
<evidence type="ECO:0000256" key="9">
    <source>
        <dbReference type="ARBA" id="ARBA00022848"/>
    </source>
</evidence>
<evidence type="ECO:0000256" key="11">
    <source>
        <dbReference type="ARBA" id="ARBA00023004"/>
    </source>
</evidence>
<proteinExistence type="inferred from homology"/>
<dbReference type="GO" id="GO:0008392">
    <property type="term" value="F:arachidonate epoxygenase activity"/>
    <property type="evidence" value="ECO:0007669"/>
    <property type="project" value="TreeGrafter"/>
</dbReference>
<evidence type="ECO:0000313" key="18">
    <source>
        <dbReference type="Proteomes" id="UP001474421"/>
    </source>
</evidence>
<evidence type="ECO:0000256" key="1">
    <source>
        <dbReference type="ARBA" id="ARBA00001971"/>
    </source>
</evidence>
<evidence type="ECO:0000256" key="6">
    <source>
        <dbReference type="ARBA" id="ARBA00022617"/>
    </source>
</evidence>
<evidence type="ECO:0000256" key="16">
    <source>
        <dbReference type="SAM" id="Phobius"/>
    </source>
</evidence>
<dbReference type="PRINTS" id="PR00385">
    <property type="entry name" value="P450"/>
</dbReference>
<dbReference type="InterPro" id="IPR050182">
    <property type="entry name" value="Cytochrome_P450_fam2"/>
</dbReference>
<organism evidence="17 18">
    <name type="scientific">Crotalus adamanteus</name>
    <name type="common">Eastern diamondback rattlesnake</name>
    <dbReference type="NCBI Taxonomy" id="8729"/>
    <lineage>
        <taxon>Eukaryota</taxon>
        <taxon>Metazoa</taxon>
        <taxon>Chordata</taxon>
        <taxon>Craniata</taxon>
        <taxon>Vertebrata</taxon>
        <taxon>Euteleostomi</taxon>
        <taxon>Lepidosauria</taxon>
        <taxon>Squamata</taxon>
        <taxon>Bifurcata</taxon>
        <taxon>Unidentata</taxon>
        <taxon>Episquamata</taxon>
        <taxon>Toxicofera</taxon>
        <taxon>Serpentes</taxon>
        <taxon>Colubroidea</taxon>
        <taxon>Viperidae</taxon>
        <taxon>Crotalinae</taxon>
        <taxon>Crotalus</taxon>
    </lineage>
</organism>
<dbReference type="PANTHER" id="PTHR24300">
    <property type="entry name" value="CYTOCHROME P450 508A4-RELATED"/>
    <property type="match status" value="1"/>
</dbReference>
<dbReference type="SUPFAM" id="SSF48264">
    <property type="entry name" value="Cytochrome P450"/>
    <property type="match status" value="1"/>
</dbReference>
<keyword evidence="13 16" id="KW-0472">Membrane</keyword>
<keyword evidence="6 14" id="KW-0349">Heme</keyword>
<evidence type="ECO:0000256" key="4">
    <source>
        <dbReference type="ARBA" id="ARBA00010617"/>
    </source>
</evidence>
<keyword evidence="7 14" id="KW-0479">Metal-binding</keyword>
<dbReference type="Gene3D" id="1.10.630.10">
    <property type="entry name" value="Cytochrome P450"/>
    <property type="match status" value="1"/>
</dbReference>
<dbReference type="InterPro" id="IPR036396">
    <property type="entry name" value="Cyt_P450_sf"/>
</dbReference>
<dbReference type="AlphaFoldDB" id="A0AAW1C3V0"/>
<dbReference type="InterPro" id="IPR002401">
    <property type="entry name" value="Cyt_P450_E_grp-I"/>
</dbReference>
<keyword evidence="9" id="KW-0492">Microsome</keyword>
<comment type="subcellular location">
    <subcellularLocation>
        <location evidence="3">Endoplasmic reticulum membrane</location>
        <topology evidence="3">Peripheral membrane protein</topology>
    </subcellularLocation>
    <subcellularLocation>
        <location evidence="2">Microsome membrane</location>
        <topology evidence="2">Peripheral membrane protein</topology>
    </subcellularLocation>
</comment>